<dbReference type="InterPro" id="IPR003423">
    <property type="entry name" value="OMP_efflux"/>
</dbReference>
<dbReference type="InterPro" id="IPR010131">
    <property type="entry name" value="MdtP/NodT-like"/>
</dbReference>
<feature type="non-terminal residue" evidence="9">
    <location>
        <position position="1"/>
    </location>
</feature>
<dbReference type="Gene3D" id="2.20.200.10">
    <property type="entry name" value="Outer membrane efflux proteins (OEP)"/>
    <property type="match status" value="1"/>
</dbReference>
<dbReference type="EMBL" id="WOEY01000017">
    <property type="protein sequence ID" value="NPT40559.1"/>
    <property type="molecule type" value="Genomic_DNA"/>
</dbReference>
<reference evidence="9 10" key="1">
    <citation type="submission" date="2019-11" db="EMBL/GenBank/DDBJ databases">
        <title>Metabolism of dissolved organic matter in forest soils.</title>
        <authorList>
            <person name="Cyle K.T."/>
            <person name="Wilhelm R.C."/>
            <person name="Martinez C.E."/>
        </authorList>
    </citation>
    <scope>NUCLEOTIDE SEQUENCE [LARGE SCALE GENOMIC DNA]</scope>
    <source>
        <strain evidence="9 10">1N</strain>
    </source>
</reference>
<organism evidence="9 10">
    <name type="scientific">Paraburkholderia solitsugae</name>
    <dbReference type="NCBI Taxonomy" id="2675748"/>
    <lineage>
        <taxon>Bacteria</taxon>
        <taxon>Pseudomonadati</taxon>
        <taxon>Pseudomonadota</taxon>
        <taxon>Betaproteobacteria</taxon>
        <taxon>Burkholderiales</taxon>
        <taxon>Burkholderiaceae</taxon>
        <taxon>Paraburkholderia</taxon>
    </lineage>
</organism>
<comment type="similarity">
    <text evidence="2">Belongs to the outer membrane factor (OMF) (TC 1.B.17) family.</text>
</comment>
<comment type="subcellular location">
    <subcellularLocation>
        <location evidence="1">Membrane</location>
    </subcellularLocation>
</comment>
<evidence type="ECO:0000313" key="9">
    <source>
        <dbReference type="EMBL" id="NPT40559.1"/>
    </source>
</evidence>
<keyword evidence="5" id="KW-0732">Signal</keyword>
<dbReference type="PANTHER" id="PTHR30203">
    <property type="entry name" value="OUTER MEMBRANE CATION EFFLUX PROTEIN"/>
    <property type="match status" value="1"/>
</dbReference>
<dbReference type="PANTHER" id="PTHR30203:SF20">
    <property type="entry name" value="MULTIDRUG RESISTANCE OUTER MEMBRANE PROTEIN MDTP-RELATED"/>
    <property type="match status" value="1"/>
</dbReference>
<proteinExistence type="inferred from homology"/>
<evidence type="ECO:0000256" key="6">
    <source>
        <dbReference type="ARBA" id="ARBA00023136"/>
    </source>
</evidence>
<evidence type="ECO:0000313" key="10">
    <source>
        <dbReference type="Proteomes" id="UP000652198"/>
    </source>
</evidence>
<evidence type="ECO:0000256" key="7">
    <source>
        <dbReference type="ARBA" id="ARBA00023139"/>
    </source>
</evidence>
<comment type="caution">
    <text evidence="9">The sequence shown here is derived from an EMBL/GenBank/DDBJ whole genome shotgun (WGS) entry which is preliminary data.</text>
</comment>
<protein>
    <submittedName>
        <fullName evidence="9">MarR family transcriptional regulator</fullName>
    </submittedName>
</protein>
<keyword evidence="7" id="KW-0564">Palmitate</keyword>
<dbReference type="SUPFAM" id="SSF56954">
    <property type="entry name" value="Outer membrane efflux proteins (OEP)"/>
    <property type="match status" value="1"/>
</dbReference>
<evidence type="ECO:0000256" key="5">
    <source>
        <dbReference type="ARBA" id="ARBA00022729"/>
    </source>
</evidence>
<evidence type="ECO:0000256" key="1">
    <source>
        <dbReference type="ARBA" id="ARBA00004370"/>
    </source>
</evidence>
<keyword evidence="10" id="KW-1185">Reference proteome</keyword>
<dbReference type="Pfam" id="PF02321">
    <property type="entry name" value="OEP"/>
    <property type="match status" value="1"/>
</dbReference>
<gene>
    <name evidence="9" type="ORF">GNZ12_04390</name>
</gene>
<keyword evidence="6" id="KW-0472">Membrane</keyword>
<accession>A0ABX2BIV5</accession>
<dbReference type="Proteomes" id="UP000652198">
    <property type="component" value="Unassembled WGS sequence"/>
</dbReference>
<evidence type="ECO:0000256" key="2">
    <source>
        <dbReference type="ARBA" id="ARBA00007613"/>
    </source>
</evidence>
<name>A0ABX2BIV5_9BURK</name>
<evidence type="ECO:0000256" key="3">
    <source>
        <dbReference type="ARBA" id="ARBA00022452"/>
    </source>
</evidence>
<dbReference type="RefSeq" id="WP_172309186.1">
    <property type="nucleotide sequence ID" value="NZ_WOEY01000017.1"/>
</dbReference>
<evidence type="ECO:0000256" key="8">
    <source>
        <dbReference type="ARBA" id="ARBA00023288"/>
    </source>
</evidence>
<sequence>WQVDAAQHGIKEAKAEFYPDINLSASAGLDAFGWGRLLTASSGQIAAGPAIHLPIFDAGALRSQLKGRYADFDYEVANYNKTLINALSDVASQVTLIHSTDKQLVDAQAAFDAQTRAYKLAVVRYGSGLTQQLAVLNADNNRLAAEEAVANLRMDRRNSQVALIKALGGGFNSSSTDLAASANDHAASHSADKTSH</sequence>
<dbReference type="Gene3D" id="1.20.1600.10">
    <property type="entry name" value="Outer membrane efflux proteins (OEP)"/>
    <property type="match status" value="1"/>
</dbReference>
<keyword evidence="8" id="KW-0449">Lipoprotein</keyword>
<keyword evidence="3" id="KW-1134">Transmembrane beta strand</keyword>
<evidence type="ECO:0000256" key="4">
    <source>
        <dbReference type="ARBA" id="ARBA00022692"/>
    </source>
</evidence>
<keyword evidence="4" id="KW-0812">Transmembrane</keyword>